<dbReference type="EMBL" id="AZGC01000018">
    <property type="protein sequence ID" value="KRL95665.1"/>
    <property type="molecule type" value="Genomic_DNA"/>
</dbReference>
<comment type="similarity">
    <text evidence="1">Belongs to the WXG100 family.</text>
</comment>
<comment type="caution">
    <text evidence="2">The sequence shown here is derived from an EMBL/GenBank/DDBJ whole genome shotgun (WGS) entry which is preliminary data.</text>
</comment>
<dbReference type="PATRIC" id="fig|1423742.4.peg.800"/>
<evidence type="ECO:0000256" key="1">
    <source>
        <dbReference type="RuleBase" id="RU362001"/>
    </source>
</evidence>
<dbReference type="AlphaFoldDB" id="A0A0R1UR37"/>
<dbReference type="RefSeq" id="WP_054653168.1">
    <property type="nucleotide sequence ID" value="NZ_AZGC01000018.1"/>
</dbReference>
<dbReference type="NCBIfam" id="TIGR03930">
    <property type="entry name" value="WXG100_ESAT6"/>
    <property type="match status" value="1"/>
</dbReference>
<name>A0A0R1UR37_9LACO</name>
<protein>
    <recommendedName>
        <fullName evidence="1">ESAT-6-like protein</fullName>
    </recommendedName>
</protein>
<dbReference type="OrthoDB" id="4978934at2"/>
<dbReference type="Pfam" id="PF06013">
    <property type="entry name" value="WXG100"/>
    <property type="match status" value="1"/>
</dbReference>
<sequence length="97" mass="10974">MGVISVTPEQLRASAQVYSNAANEIQNQLSRISTENGTMASEWRGQAFQGYMDQFEQLKPNVQQMIELLTQINQQLNNYANTTEDRDNQDRSAFGLS</sequence>
<dbReference type="InterPro" id="IPR010310">
    <property type="entry name" value="T7SS_ESAT-6-like"/>
</dbReference>
<dbReference type="STRING" id="417373.GCA_001570685_00832"/>
<organism evidence="2 3">
    <name type="scientific">Limosilactobacillus equigenerosi DSM 18793 = JCM 14505</name>
    <dbReference type="NCBI Taxonomy" id="1423742"/>
    <lineage>
        <taxon>Bacteria</taxon>
        <taxon>Bacillati</taxon>
        <taxon>Bacillota</taxon>
        <taxon>Bacilli</taxon>
        <taxon>Lactobacillales</taxon>
        <taxon>Lactobacillaceae</taxon>
        <taxon>Limosilactobacillus</taxon>
    </lineage>
</organism>
<dbReference type="SUPFAM" id="SSF140453">
    <property type="entry name" value="EsxAB dimer-like"/>
    <property type="match status" value="1"/>
</dbReference>
<dbReference type="Proteomes" id="UP000051084">
    <property type="component" value="Unassembled WGS sequence"/>
</dbReference>
<evidence type="ECO:0000313" key="2">
    <source>
        <dbReference type="EMBL" id="KRL95665.1"/>
    </source>
</evidence>
<evidence type="ECO:0000313" key="3">
    <source>
        <dbReference type="Proteomes" id="UP000051084"/>
    </source>
</evidence>
<dbReference type="InterPro" id="IPR036689">
    <property type="entry name" value="ESAT-6-like_sf"/>
</dbReference>
<gene>
    <name evidence="2" type="ORF">FC21_GL000771</name>
</gene>
<accession>A0A0R1UR37</accession>
<proteinExistence type="inferred from homology"/>
<reference evidence="2 3" key="1">
    <citation type="journal article" date="2015" name="Genome Announc.">
        <title>Expanding the biotechnology potential of lactobacilli through comparative genomics of 213 strains and associated genera.</title>
        <authorList>
            <person name="Sun Z."/>
            <person name="Harris H.M."/>
            <person name="McCann A."/>
            <person name="Guo C."/>
            <person name="Argimon S."/>
            <person name="Zhang W."/>
            <person name="Yang X."/>
            <person name="Jeffery I.B."/>
            <person name="Cooney J.C."/>
            <person name="Kagawa T.F."/>
            <person name="Liu W."/>
            <person name="Song Y."/>
            <person name="Salvetti E."/>
            <person name="Wrobel A."/>
            <person name="Rasinkangas P."/>
            <person name="Parkhill J."/>
            <person name="Rea M.C."/>
            <person name="O'Sullivan O."/>
            <person name="Ritari J."/>
            <person name="Douillard F.P."/>
            <person name="Paul Ross R."/>
            <person name="Yang R."/>
            <person name="Briner A.E."/>
            <person name="Felis G.E."/>
            <person name="de Vos W.M."/>
            <person name="Barrangou R."/>
            <person name="Klaenhammer T.R."/>
            <person name="Caufield P.W."/>
            <person name="Cui Y."/>
            <person name="Zhang H."/>
            <person name="O'Toole P.W."/>
        </authorList>
    </citation>
    <scope>NUCLEOTIDE SEQUENCE [LARGE SCALE GENOMIC DNA]</scope>
    <source>
        <strain evidence="2 3">DSM 18793</strain>
    </source>
</reference>
<dbReference type="Gene3D" id="1.10.287.1060">
    <property type="entry name" value="ESAT-6-like"/>
    <property type="match status" value="1"/>
</dbReference>
<keyword evidence="3" id="KW-1185">Reference proteome</keyword>